<organism evidence="1 2">
    <name type="scientific">Mucuna pruriens</name>
    <name type="common">Velvet bean</name>
    <name type="synonym">Dolichos pruriens</name>
    <dbReference type="NCBI Taxonomy" id="157652"/>
    <lineage>
        <taxon>Eukaryota</taxon>
        <taxon>Viridiplantae</taxon>
        <taxon>Streptophyta</taxon>
        <taxon>Embryophyta</taxon>
        <taxon>Tracheophyta</taxon>
        <taxon>Spermatophyta</taxon>
        <taxon>Magnoliopsida</taxon>
        <taxon>eudicotyledons</taxon>
        <taxon>Gunneridae</taxon>
        <taxon>Pentapetalae</taxon>
        <taxon>rosids</taxon>
        <taxon>fabids</taxon>
        <taxon>Fabales</taxon>
        <taxon>Fabaceae</taxon>
        <taxon>Papilionoideae</taxon>
        <taxon>50 kb inversion clade</taxon>
        <taxon>NPAAA clade</taxon>
        <taxon>indigoferoid/millettioid clade</taxon>
        <taxon>Phaseoleae</taxon>
        <taxon>Mucuna</taxon>
    </lineage>
</organism>
<dbReference type="EMBL" id="QJKJ01006913">
    <property type="protein sequence ID" value="RDX84906.1"/>
    <property type="molecule type" value="Genomic_DNA"/>
</dbReference>
<dbReference type="AlphaFoldDB" id="A0A371G2W6"/>
<comment type="caution">
    <text evidence="1">The sequence shown here is derived from an EMBL/GenBank/DDBJ whole genome shotgun (WGS) entry which is preliminary data.</text>
</comment>
<proteinExistence type="predicted"/>
<evidence type="ECO:0000313" key="1">
    <source>
        <dbReference type="EMBL" id="RDX84906.1"/>
    </source>
</evidence>
<gene>
    <name evidence="1" type="ORF">CR513_33978</name>
</gene>
<name>A0A371G2W6_MUCPR</name>
<reference evidence="1" key="1">
    <citation type="submission" date="2018-05" db="EMBL/GenBank/DDBJ databases">
        <title>Draft genome of Mucuna pruriens seed.</title>
        <authorList>
            <person name="Nnadi N.E."/>
            <person name="Vos R."/>
            <person name="Hasami M.H."/>
            <person name="Devisetty U.K."/>
            <person name="Aguiy J.C."/>
        </authorList>
    </citation>
    <scope>NUCLEOTIDE SEQUENCE [LARGE SCALE GENOMIC DNA]</scope>
    <source>
        <strain evidence="1">JCA_2017</strain>
    </source>
</reference>
<accession>A0A371G2W6</accession>
<protein>
    <submittedName>
        <fullName evidence="1">Uncharacterized protein</fullName>
    </submittedName>
</protein>
<dbReference type="Proteomes" id="UP000257109">
    <property type="component" value="Unassembled WGS sequence"/>
</dbReference>
<evidence type="ECO:0000313" key="2">
    <source>
        <dbReference type="Proteomes" id="UP000257109"/>
    </source>
</evidence>
<feature type="non-terminal residue" evidence="1">
    <location>
        <position position="1"/>
    </location>
</feature>
<keyword evidence="2" id="KW-1185">Reference proteome</keyword>
<sequence length="69" mass="8787">MMKEKDNLWCRVLTAKYRDINRRRAEKFVKGLIFWKRFREEWNIGDGQRVKFWNNKWVRSENFSIRYNK</sequence>